<dbReference type="GO" id="GO:0009103">
    <property type="term" value="P:lipopolysaccharide biosynthetic process"/>
    <property type="evidence" value="ECO:0007669"/>
    <property type="project" value="UniProtKB-UniRule"/>
</dbReference>
<dbReference type="Pfam" id="PF02348">
    <property type="entry name" value="CTP_transf_3"/>
    <property type="match status" value="1"/>
</dbReference>
<dbReference type="EC" id="2.7.7.38" evidence="7"/>
<evidence type="ECO:0000256" key="7">
    <source>
        <dbReference type="HAMAP-Rule" id="MF_00057"/>
    </source>
</evidence>
<dbReference type="NCBIfam" id="NF003948">
    <property type="entry name" value="PRK05450.1-1"/>
    <property type="match status" value="1"/>
</dbReference>
<dbReference type="UniPathway" id="UPA00358">
    <property type="reaction ID" value="UER00476"/>
</dbReference>
<keyword evidence="7 10" id="KW-0808">Transferase</keyword>
<dbReference type="InterPro" id="IPR018528">
    <property type="entry name" value="Preph_deHydtase_CS"/>
</dbReference>
<dbReference type="PROSITE" id="PS51171">
    <property type="entry name" value="PREPHENATE_DEHYDR_3"/>
    <property type="match status" value="1"/>
</dbReference>
<evidence type="ECO:0000256" key="4">
    <source>
        <dbReference type="ARBA" id="ARBA00023222"/>
    </source>
</evidence>
<evidence type="ECO:0000256" key="6">
    <source>
        <dbReference type="ARBA" id="ARBA00047848"/>
    </source>
</evidence>
<evidence type="ECO:0000256" key="2">
    <source>
        <dbReference type="ARBA" id="ARBA00022605"/>
    </source>
</evidence>
<dbReference type="InterPro" id="IPR003329">
    <property type="entry name" value="Cytidylyl_trans"/>
</dbReference>
<keyword evidence="11" id="KW-1185">Reference proteome</keyword>
<comment type="pathway">
    <text evidence="7">Nucleotide-sugar biosynthesis; CMP-3-deoxy-D-manno-octulosonate biosynthesis; CMP-3-deoxy-D-manno-octulosonate from 3-deoxy-D-manno-octulosonate and CTP: step 1/1.</text>
</comment>
<evidence type="ECO:0000313" key="11">
    <source>
        <dbReference type="Proteomes" id="UP000531216"/>
    </source>
</evidence>
<dbReference type="EMBL" id="JACIDO010000001">
    <property type="protein sequence ID" value="MBB3934000.1"/>
    <property type="molecule type" value="Genomic_DNA"/>
</dbReference>
<evidence type="ECO:0000256" key="3">
    <source>
        <dbReference type="ARBA" id="ARBA00023141"/>
    </source>
</evidence>
<dbReference type="UniPathway" id="UPA00121">
    <property type="reaction ID" value="UER00345"/>
</dbReference>
<comment type="similarity">
    <text evidence="7">Belongs to the KdsB family.</text>
</comment>
<comment type="function">
    <text evidence="7">Activates KDO (a required 8-carbon sugar) for incorporation into bacterial lipopolysaccharide in Gram-negative bacteria.</text>
</comment>
<feature type="domain" description="ACT" evidence="9">
    <location>
        <begin position="442"/>
        <end position="519"/>
    </location>
</feature>
<accession>A0A7W6BSR1</accession>
<dbReference type="Pfam" id="PF00800">
    <property type="entry name" value="PDT"/>
    <property type="match status" value="1"/>
</dbReference>
<comment type="caution">
    <text evidence="10">The sequence shown here is derived from an EMBL/GenBank/DDBJ whole genome shotgun (WGS) entry which is preliminary data.</text>
</comment>
<dbReference type="Gene3D" id="3.40.190.10">
    <property type="entry name" value="Periplasmic binding protein-like II"/>
    <property type="match status" value="2"/>
</dbReference>
<dbReference type="InterPro" id="IPR029044">
    <property type="entry name" value="Nucleotide-diphossugar_trans"/>
</dbReference>
<dbReference type="GO" id="GO:0008690">
    <property type="term" value="F:3-deoxy-manno-octulosonate cytidylyltransferase activity"/>
    <property type="evidence" value="ECO:0007669"/>
    <property type="project" value="UniProtKB-UniRule"/>
</dbReference>
<name>A0A7W6BSR1_9HYPH</name>
<protein>
    <recommendedName>
        <fullName evidence="7">3-deoxy-manno-octulosonate cytidylyltransferase</fullName>
        <ecNumber evidence="7">2.7.7.38</ecNumber>
    </recommendedName>
    <alternativeName>
        <fullName evidence="7">CMP-2-keto-3-deoxyoctulosonic acid synthase</fullName>
        <shortName evidence="7">CKS</shortName>
        <shortName evidence="7">CMP-KDO synthase</shortName>
    </alternativeName>
</protein>
<gene>
    <name evidence="7" type="primary">kdsB</name>
    <name evidence="10" type="ORF">GGR05_000111</name>
</gene>
<comment type="catalytic activity">
    <reaction evidence="7">
        <text>3-deoxy-alpha-D-manno-oct-2-ulosonate + CTP = CMP-3-deoxy-beta-D-manno-octulosonate + diphosphate</text>
        <dbReference type="Rhea" id="RHEA:23448"/>
        <dbReference type="ChEBI" id="CHEBI:33019"/>
        <dbReference type="ChEBI" id="CHEBI:37563"/>
        <dbReference type="ChEBI" id="CHEBI:85986"/>
        <dbReference type="ChEBI" id="CHEBI:85987"/>
        <dbReference type="EC" id="2.7.7.38"/>
    </reaction>
</comment>
<comment type="subcellular location">
    <subcellularLocation>
        <location evidence="7">Cytoplasm</location>
    </subcellularLocation>
</comment>
<dbReference type="NCBIfam" id="TIGR00466">
    <property type="entry name" value="kdsB"/>
    <property type="match status" value="1"/>
</dbReference>
<keyword evidence="7" id="KW-0448">Lipopolysaccharide biosynthesis</keyword>
<dbReference type="SUPFAM" id="SSF55021">
    <property type="entry name" value="ACT-like"/>
    <property type="match status" value="1"/>
</dbReference>
<evidence type="ECO:0000313" key="10">
    <source>
        <dbReference type="EMBL" id="MBB3934000.1"/>
    </source>
</evidence>
<dbReference type="SUPFAM" id="SSF53448">
    <property type="entry name" value="Nucleotide-diphospho-sugar transferases"/>
    <property type="match status" value="1"/>
</dbReference>
<evidence type="ECO:0000256" key="1">
    <source>
        <dbReference type="ARBA" id="ARBA00004741"/>
    </source>
</evidence>
<reference evidence="10 11" key="1">
    <citation type="submission" date="2020-08" db="EMBL/GenBank/DDBJ databases">
        <title>Genomic Encyclopedia of Type Strains, Phase IV (KMG-IV): sequencing the most valuable type-strain genomes for metagenomic binning, comparative biology and taxonomic classification.</title>
        <authorList>
            <person name="Goeker M."/>
        </authorList>
    </citation>
    <scope>NUCLEOTIDE SEQUENCE [LARGE SCALE GENOMIC DNA]</scope>
    <source>
        <strain evidence="10 11">DSM 25024</strain>
    </source>
</reference>
<dbReference type="PROSITE" id="PS51671">
    <property type="entry name" value="ACT"/>
    <property type="match status" value="1"/>
</dbReference>
<dbReference type="SUPFAM" id="SSF53850">
    <property type="entry name" value="Periplasmic binding protein-like II"/>
    <property type="match status" value="1"/>
</dbReference>
<dbReference type="Proteomes" id="UP000531216">
    <property type="component" value="Unassembled WGS sequence"/>
</dbReference>
<keyword evidence="2" id="KW-0028">Amino-acid biosynthesis</keyword>
<keyword evidence="4" id="KW-0584">Phenylalanine biosynthesis</keyword>
<keyword evidence="7" id="KW-0963">Cytoplasm</keyword>
<evidence type="ECO:0000259" key="9">
    <source>
        <dbReference type="PROSITE" id="PS51671"/>
    </source>
</evidence>
<dbReference type="CDD" id="cd13631">
    <property type="entry name" value="PBP2_Ct-PDT_like"/>
    <property type="match status" value="1"/>
</dbReference>
<dbReference type="GO" id="GO:0004664">
    <property type="term" value="F:prephenate dehydratase activity"/>
    <property type="evidence" value="ECO:0007669"/>
    <property type="project" value="UniProtKB-EC"/>
</dbReference>
<dbReference type="CDD" id="cd04905">
    <property type="entry name" value="ACT_CM-PDT"/>
    <property type="match status" value="1"/>
</dbReference>
<keyword evidence="5" id="KW-0456">Lyase</keyword>
<comment type="pathway">
    <text evidence="1">Amino-acid biosynthesis; L-phenylalanine biosynthesis; phenylpyruvate from prephenate: step 1/1.</text>
</comment>
<keyword evidence="7 10" id="KW-0548">Nucleotidyltransferase</keyword>
<dbReference type="PANTHER" id="PTHR21022">
    <property type="entry name" value="PREPHENATE DEHYDRATASE P PROTEIN"/>
    <property type="match status" value="1"/>
</dbReference>
<dbReference type="InterPro" id="IPR004528">
    <property type="entry name" value="KdsB"/>
</dbReference>
<dbReference type="InterPro" id="IPR045865">
    <property type="entry name" value="ACT-like_dom_sf"/>
</dbReference>
<dbReference type="PROSITE" id="PS00857">
    <property type="entry name" value="PREPHENATE_DEHYDR_1"/>
    <property type="match status" value="1"/>
</dbReference>
<dbReference type="CDD" id="cd02517">
    <property type="entry name" value="CMP-KDO-Synthetase"/>
    <property type="match status" value="1"/>
</dbReference>
<dbReference type="GO" id="GO:0033468">
    <property type="term" value="P:CMP-keto-3-deoxy-D-manno-octulosonic acid biosynthetic process"/>
    <property type="evidence" value="ECO:0007669"/>
    <property type="project" value="UniProtKB-UniRule"/>
</dbReference>
<dbReference type="InterPro" id="IPR002912">
    <property type="entry name" value="ACT_dom"/>
</dbReference>
<dbReference type="HAMAP" id="MF_00057">
    <property type="entry name" value="KdsB"/>
    <property type="match status" value="1"/>
</dbReference>
<sequence length="532" mass="57582">MSTLILIPSRLASTRLPMKPLADIGGRPMIVRVAERARDAGIGRVVVACDDAAIRDAVTAAGFDAVMTGSHHQSGSDRIFEALEALDPAGEVETIINLQGDLPTIEPETIRAVLRPFADPACEIATVAVEIENPADRADPSVVKLIGTPLAENRLNALYFTRATAPTGDGPLYHHVGIYAYRRTALARFVALPPSPLETREKLEQLRALEAGMRIDAEIVEAVPLGVDMPHQLEEARRFFEPATRSNRISFQGEPGANSDTACRTMYPGLEPLPCPTFEDALAAVTRGEADLAMIPIENTIAGRVADIHHLLPVSGLQIVGEFFLPIRFQLMAKPGTGLADIREVHSHIHALGQCRGILRRNGWKPVISGDTAGAARIISQMAERDVAALAPRLAAELYGLDILAENVEDAEHNTTRFVVLSRPGRGEDLWAPRSGEMVVTTFVFEVRNLPAALYKALGGFATNGINMTKLESYQLEGKFVATQFFADIEGHPNDPGVARALDELRFFSKRVSIMGVYPASPDRPTHPGAAE</sequence>
<dbReference type="AlphaFoldDB" id="A0A7W6BSR1"/>
<dbReference type="NCBIfam" id="NF008866">
    <property type="entry name" value="PRK11899.1"/>
    <property type="match status" value="1"/>
</dbReference>
<evidence type="ECO:0000259" key="8">
    <source>
        <dbReference type="PROSITE" id="PS51171"/>
    </source>
</evidence>
<organism evidence="10 11">
    <name type="scientific">Aureimonas phyllosphaerae</name>
    <dbReference type="NCBI Taxonomy" id="1166078"/>
    <lineage>
        <taxon>Bacteria</taxon>
        <taxon>Pseudomonadati</taxon>
        <taxon>Pseudomonadota</taxon>
        <taxon>Alphaproteobacteria</taxon>
        <taxon>Hyphomicrobiales</taxon>
        <taxon>Aurantimonadaceae</taxon>
        <taxon>Aureimonas</taxon>
    </lineage>
</organism>
<dbReference type="Gene3D" id="3.30.70.260">
    <property type="match status" value="1"/>
</dbReference>
<dbReference type="NCBIfam" id="NF003952">
    <property type="entry name" value="PRK05450.1-5"/>
    <property type="match status" value="1"/>
</dbReference>
<keyword evidence="3" id="KW-0057">Aromatic amino acid biosynthesis</keyword>
<evidence type="ECO:0000256" key="5">
    <source>
        <dbReference type="ARBA" id="ARBA00023239"/>
    </source>
</evidence>
<dbReference type="Gene3D" id="3.90.550.10">
    <property type="entry name" value="Spore Coat Polysaccharide Biosynthesis Protein SpsA, Chain A"/>
    <property type="match status" value="1"/>
</dbReference>
<comment type="catalytic activity">
    <reaction evidence="6">
        <text>prephenate + H(+) = 3-phenylpyruvate + CO2 + H2O</text>
        <dbReference type="Rhea" id="RHEA:21648"/>
        <dbReference type="ChEBI" id="CHEBI:15377"/>
        <dbReference type="ChEBI" id="CHEBI:15378"/>
        <dbReference type="ChEBI" id="CHEBI:16526"/>
        <dbReference type="ChEBI" id="CHEBI:18005"/>
        <dbReference type="ChEBI" id="CHEBI:29934"/>
        <dbReference type="EC" id="4.2.1.51"/>
    </reaction>
</comment>
<dbReference type="GO" id="GO:0005737">
    <property type="term" value="C:cytoplasm"/>
    <property type="evidence" value="ECO:0007669"/>
    <property type="project" value="UniProtKB-SubCell"/>
</dbReference>
<dbReference type="GO" id="GO:0009094">
    <property type="term" value="P:L-phenylalanine biosynthetic process"/>
    <property type="evidence" value="ECO:0007669"/>
    <property type="project" value="UniProtKB-UniPathway"/>
</dbReference>
<dbReference type="PANTHER" id="PTHR21022:SF19">
    <property type="entry name" value="PREPHENATE DEHYDRATASE-RELATED"/>
    <property type="match status" value="1"/>
</dbReference>
<feature type="domain" description="Prephenate dehydratase" evidence="8">
    <location>
        <begin position="248"/>
        <end position="423"/>
    </location>
</feature>
<dbReference type="InterPro" id="IPR001086">
    <property type="entry name" value="Preph_deHydtase"/>
</dbReference>
<proteinExistence type="inferred from homology"/>